<dbReference type="Proteomes" id="UP000789831">
    <property type="component" value="Unassembled WGS sequence"/>
</dbReference>
<gene>
    <name evidence="3" type="ORF">AGERDE_LOCUS11036</name>
</gene>
<keyword evidence="4" id="KW-1185">Reference proteome</keyword>
<dbReference type="InterPro" id="IPR036465">
    <property type="entry name" value="vWFA_dom_sf"/>
</dbReference>
<feature type="region of interest" description="Disordered" evidence="1">
    <location>
        <begin position="1"/>
        <end position="23"/>
    </location>
</feature>
<dbReference type="InterPro" id="IPR002035">
    <property type="entry name" value="VWF_A"/>
</dbReference>
<dbReference type="CDD" id="cd00198">
    <property type="entry name" value="vWFA"/>
    <property type="match status" value="1"/>
</dbReference>
<name>A0A9N9DJK3_9GLOM</name>
<evidence type="ECO:0000256" key="1">
    <source>
        <dbReference type="SAM" id="MobiDB-lite"/>
    </source>
</evidence>
<dbReference type="OrthoDB" id="2343366at2759"/>
<dbReference type="PROSITE" id="PS50234">
    <property type="entry name" value="VWFA"/>
    <property type="match status" value="1"/>
</dbReference>
<feature type="domain" description="VWFA" evidence="2">
    <location>
        <begin position="626"/>
        <end position="841"/>
    </location>
</feature>
<evidence type="ECO:0000313" key="4">
    <source>
        <dbReference type="Proteomes" id="UP000789831"/>
    </source>
</evidence>
<protein>
    <submittedName>
        <fullName evidence="3">8285_t:CDS:1</fullName>
    </submittedName>
</protein>
<evidence type="ECO:0000313" key="3">
    <source>
        <dbReference type="EMBL" id="CAG8642418.1"/>
    </source>
</evidence>
<dbReference type="SUPFAM" id="SSF53300">
    <property type="entry name" value="vWA-like"/>
    <property type="match status" value="1"/>
</dbReference>
<dbReference type="Pfam" id="PF13519">
    <property type="entry name" value="VWA_2"/>
    <property type="match status" value="1"/>
</dbReference>
<reference evidence="3" key="1">
    <citation type="submission" date="2021-06" db="EMBL/GenBank/DDBJ databases">
        <authorList>
            <person name="Kallberg Y."/>
            <person name="Tangrot J."/>
            <person name="Rosling A."/>
        </authorList>
    </citation>
    <scope>NUCLEOTIDE SEQUENCE</scope>
    <source>
        <strain evidence="3">MT106</strain>
    </source>
</reference>
<sequence length="855" mass="98009">FMKDAISQGFEQKEEDPFLSSENTTQPAYNIKHLVDRDDGKLILDPEVSISDIFDNIDEPINLMPDVELRNFFEENIQTRDQSSDSQWFDRLEILYKFIIDRRVNRVQQWFSQNTSRFPNDHNEIIIAKYALEQEITRLKLFWNFCRLRCENCGLACLKASRHNDNENDMTHDCLTDHECHSVCQFQEIHTDETIPKCINFAGHEGHHACSASHSCGASCIYDGKRNCQLKCTKDIGHETTTGNEVHLCEATRHYCGAPCSLKADTQKGNYECRNTCIIPCEESHEVHKCENEVCPIECPIATCRRRCESREHFHALEENVDHFCGEEHHCPNHCEGLGICKIVTEPTAIVMEEAEYVNKFGSFMFTKYSQTFQRLPCCIKIPPNEFKHEGKHVHEIKKRHECDASCPDDLGKHVIEENRKFEIFHYCDCTLPYDHGREHNSEHDTVHGNMLLTTFTCEEEEFEFEGHRLTIGDRGDFVLCHKLCESIGHHRHIDYCKDPDVCKSLTGGKKEGILEHIKANISPNPTLEKDYISHRVFWERTKFQDPYSRDDRESFKKCDHECIDEKHKNVDNVTGRDPIRSFCTQELFHAELNPSSNPPGNVGYISTDGHHFSCENPATNVGDFHVVFVIDRSGSMSSSDCRPRCSNSQTTCLQHNHNNRLGAVYEAVYSFIETRKNSLKATNVGLSAVDRDIASLILFESTATVVFENQSLSNPEQLLEKMMKFDADGGTSFHAGINKAAEIIEKYYDRQKTNVIIFLSDGEAITPDSELRSLCQREVNKGAPLYLYTVMFGSDGGQPLQQMANIATEYLSRSTSGDVLKCQYTLAENVKKLNELFTRVAESLRKHKPMLIRE</sequence>
<proteinExistence type="predicted"/>
<evidence type="ECO:0000259" key="2">
    <source>
        <dbReference type="PROSITE" id="PS50234"/>
    </source>
</evidence>
<dbReference type="EMBL" id="CAJVPL010004062">
    <property type="protein sequence ID" value="CAG8642418.1"/>
    <property type="molecule type" value="Genomic_DNA"/>
</dbReference>
<accession>A0A9N9DJK3</accession>
<dbReference type="AlphaFoldDB" id="A0A9N9DJK3"/>
<feature type="non-terminal residue" evidence="3">
    <location>
        <position position="855"/>
    </location>
</feature>
<comment type="caution">
    <text evidence="3">The sequence shown here is derived from an EMBL/GenBank/DDBJ whole genome shotgun (WGS) entry which is preliminary data.</text>
</comment>
<dbReference type="SMART" id="SM00327">
    <property type="entry name" value="VWA"/>
    <property type="match status" value="1"/>
</dbReference>
<organism evidence="3 4">
    <name type="scientific">Ambispora gerdemannii</name>
    <dbReference type="NCBI Taxonomy" id="144530"/>
    <lineage>
        <taxon>Eukaryota</taxon>
        <taxon>Fungi</taxon>
        <taxon>Fungi incertae sedis</taxon>
        <taxon>Mucoromycota</taxon>
        <taxon>Glomeromycotina</taxon>
        <taxon>Glomeromycetes</taxon>
        <taxon>Archaeosporales</taxon>
        <taxon>Ambisporaceae</taxon>
        <taxon>Ambispora</taxon>
    </lineage>
</organism>
<dbReference type="Gene3D" id="3.40.50.410">
    <property type="entry name" value="von Willebrand factor, type A domain"/>
    <property type="match status" value="1"/>
</dbReference>